<dbReference type="KEGG" id="ghl:GM160_11415"/>
<evidence type="ECO:0000313" key="2">
    <source>
        <dbReference type="EMBL" id="QGT79431.1"/>
    </source>
</evidence>
<keyword evidence="3" id="KW-1185">Reference proteome</keyword>
<protein>
    <submittedName>
        <fullName evidence="2">DUF58 domain-containing protein</fullName>
    </submittedName>
</protein>
<dbReference type="PANTHER" id="PTHR33608">
    <property type="entry name" value="BLL2464 PROTEIN"/>
    <property type="match status" value="1"/>
</dbReference>
<dbReference type="RefSeq" id="WP_156575203.1">
    <property type="nucleotide sequence ID" value="NZ_CP046415.1"/>
</dbReference>
<sequence length="358" mass="38236">MSPRGVDSLSRRAAPGRGRGWLGRLVGALAGRDNHRARSAGETTARATIAPSTDEIAMAWAGGECLPALVQESFPTATRLSGDQLARRLGEGLDFEQLRAYQPGESAARIDWRISARANEPVVRVHREPAQRQAHLVIDGGAAMRFGTRRRLKLTQGLLAAHAFAAGALRQNLAVEIHGIGESLCPGHHAAGPVTGQAAILQRLAELAEAAGETCEETQPVDWPGLRQRLLQRLPAGSVVVVLSDCLSDTGPGRPMDWAPLAAAHHLIFVSVADRVELDMPDLGLVAFEAGHGARWLDTGSRRWREAFSTRQHERLEAWRQSAEALGAAFLALPAEAEPADWLAEAPVALARAAGTAS</sequence>
<reference evidence="2 3" key="1">
    <citation type="submission" date="2019-11" db="EMBL/GenBank/DDBJ databases">
        <authorList>
            <person name="Zhang J."/>
            <person name="Sun C."/>
        </authorList>
    </citation>
    <scope>NUCLEOTIDE SEQUENCE [LARGE SCALE GENOMIC DNA]</scope>
    <source>
        <strain evidence="3">sp2</strain>
    </source>
</reference>
<dbReference type="Pfam" id="PF01882">
    <property type="entry name" value="DUF58"/>
    <property type="match status" value="1"/>
</dbReference>
<name>A0A6I6D7G7_9GAMM</name>
<evidence type="ECO:0000259" key="1">
    <source>
        <dbReference type="Pfam" id="PF01882"/>
    </source>
</evidence>
<accession>A0A6I6D7G7</accession>
<gene>
    <name evidence="2" type="ORF">GM160_11415</name>
</gene>
<feature type="domain" description="DUF58" evidence="1">
    <location>
        <begin position="98"/>
        <end position="314"/>
    </location>
</feature>
<proteinExistence type="predicted"/>
<organism evidence="2 3">
    <name type="scientific">Guyparkeria halophila</name>
    <dbReference type="NCBI Taxonomy" id="47960"/>
    <lineage>
        <taxon>Bacteria</taxon>
        <taxon>Pseudomonadati</taxon>
        <taxon>Pseudomonadota</taxon>
        <taxon>Gammaproteobacteria</taxon>
        <taxon>Chromatiales</taxon>
        <taxon>Thioalkalibacteraceae</taxon>
        <taxon>Guyparkeria</taxon>
    </lineage>
</organism>
<dbReference type="Proteomes" id="UP000427716">
    <property type="component" value="Chromosome"/>
</dbReference>
<dbReference type="InterPro" id="IPR002881">
    <property type="entry name" value="DUF58"/>
</dbReference>
<dbReference type="EMBL" id="CP046415">
    <property type="protein sequence ID" value="QGT79431.1"/>
    <property type="molecule type" value="Genomic_DNA"/>
</dbReference>
<evidence type="ECO:0000313" key="3">
    <source>
        <dbReference type="Proteomes" id="UP000427716"/>
    </source>
</evidence>
<dbReference type="AlphaFoldDB" id="A0A6I6D7G7"/>
<dbReference type="PANTHER" id="PTHR33608:SF12">
    <property type="entry name" value="DUF58 DOMAIN-CONTAINING PROTEIN"/>
    <property type="match status" value="1"/>
</dbReference>